<evidence type="ECO:0000256" key="1">
    <source>
        <dbReference type="SAM" id="Phobius"/>
    </source>
</evidence>
<dbReference type="AlphaFoldDB" id="A0A2C9WQ04"/>
<reference evidence="2" key="1">
    <citation type="submission" date="2016-02" db="EMBL/GenBank/DDBJ databases">
        <title>WGS assembly of Manihot esculenta.</title>
        <authorList>
            <person name="Bredeson J.V."/>
            <person name="Prochnik S.E."/>
            <person name="Lyons J.B."/>
            <person name="Schmutz J."/>
            <person name="Grimwood J."/>
            <person name="Vrebalov J."/>
            <person name="Bart R.S."/>
            <person name="Amuge T."/>
            <person name="Ferguson M.E."/>
            <person name="Green R."/>
            <person name="Putnam N."/>
            <person name="Stites J."/>
            <person name="Rounsley S."/>
            <person name="Rokhsar D.S."/>
        </authorList>
    </citation>
    <scope>NUCLEOTIDE SEQUENCE [LARGE SCALE GENOMIC DNA]</scope>
    <source>
        <tissue evidence="2">Leaf</tissue>
    </source>
</reference>
<accession>A0A2C9WQ04</accession>
<protein>
    <submittedName>
        <fullName evidence="2">Uncharacterized protein</fullName>
    </submittedName>
</protein>
<organism evidence="2">
    <name type="scientific">Manihot esculenta</name>
    <name type="common">Cassava</name>
    <name type="synonym">Jatropha manihot</name>
    <dbReference type="NCBI Taxonomy" id="3983"/>
    <lineage>
        <taxon>Eukaryota</taxon>
        <taxon>Viridiplantae</taxon>
        <taxon>Streptophyta</taxon>
        <taxon>Embryophyta</taxon>
        <taxon>Tracheophyta</taxon>
        <taxon>Spermatophyta</taxon>
        <taxon>Magnoliopsida</taxon>
        <taxon>eudicotyledons</taxon>
        <taxon>Gunneridae</taxon>
        <taxon>Pentapetalae</taxon>
        <taxon>rosids</taxon>
        <taxon>fabids</taxon>
        <taxon>Malpighiales</taxon>
        <taxon>Euphorbiaceae</taxon>
        <taxon>Crotonoideae</taxon>
        <taxon>Manihoteae</taxon>
        <taxon>Manihot</taxon>
    </lineage>
</organism>
<feature type="transmembrane region" description="Helical" evidence="1">
    <location>
        <begin position="12"/>
        <end position="31"/>
    </location>
</feature>
<keyword evidence="1" id="KW-0812">Transmembrane</keyword>
<dbReference type="EMBL" id="CM004387">
    <property type="protein sequence ID" value="OAY61665.1"/>
    <property type="molecule type" value="Genomic_DNA"/>
</dbReference>
<keyword evidence="1" id="KW-1133">Transmembrane helix</keyword>
<name>A0A2C9WQ04_MANES</name>
<gene>
    <name evidence="2" type="ORF">MANES_01G207100</name>
</gene>
<keyword evidence="1" id="KW-0472">Membrane</keyword>
<sequence>MTCILLDIPWGSLVSTVLLVILVFAGTRGTFSMRNSGRWLFFLHTW</sequence>
<evidence type="ECO:0000313" key="2">
    <source>
        <dbReference type="EMBL" id="OAY61665.1"/>
    </source>
</evidence>
<proteinExistence type="predicted"/>